<dbReference type="InterPro" id="IPR046960">
    <property type="entry name" value="PPR_At4g14850-like_plant"/>
</dbReference>
<feature type="region of interest" description="Disordered" evidence="4">
    <location>
        <begin position="1"/>
        <end position="94"/>
    </location>
</feature>
<feature type="repeat" description="PPR" evidence="3">
    <location>
        <begin position="397"/>
        <end position="431"/>
    </location>
</feature>
<dbReference type="PANTHER" id="PTHR47926">
    <property type="entry name" value="PENTATRICOPEPTIDE REPEAT-CONTAINING PROTEIN"/>
    <property type="match status" value="1"/>
</dbReference>
<evidence type="ECO:0000256" key="1">
    <source>
        <dbReference type="ARBA" id="ARBA00022737"/>
    </source>
</evidence>
<protein>
    <recommendedName>
        <fullName evidence="7">Pentacotripeptide-repeat region of PRORP domain-containing protein</fullName>
    </recommendedName>
</protein>
<feature type="compositionally biased region" description="Basic and acidic residues" evidence="4">
    <location>
        <begin position="73"/>
        <end position="83"/>
    </location>
</feature>
<dbReference type="OMA" id="SDGCFHH"/>
<keyword evidence="1" id="KW-0677">Repeat</keyword>
<keyword evidence="2" id="KW-0809">Transit peptide</keyword>
<evidence type="ECO:0000256" key="3">
    <source>
        <dbReference type="PROSITE-ProRule" id="PRU00708"/>
    </source>
</evidence>
<organism evidence="5 6">
    <name type="scientific">Setaria viridis</name>
    <name type="common">Green bristlegrass</name>
    <name type="synonym">Setaria italica subsp. viridis</name>
    <dbReference type="NCBI Taxonomy" id="4556"/>
    <lineage>
        <taxon>Eukaryota</taxon>
        <taxon>Viridiplantae</taxon>
        <taxon>Streptophyta</taxon>
        <taxon>Embryophyta</taxon>
        <taxon>Tracheophyta</taxon>
        <taxon>Spermatophyta</taxon>
        <taxon>Magnoliopsida</taxon>
        <taxon>Liliopsida</taxon>
        <taxon>Poales</taxon>
        <taxon>Poaceae</taxon>
        <taxon>PACMAD clade</taxon>
        <taxon>Panicoideae</taxon>
        <taxon>Panicodae</taxon>
        <taxon>Paniceae</taxon>
        <taxon>Cenchrinae</taxon>
        <taxon>Setaria</taxon>
    </lineage>
</organism>
<dbReference type="GO" id="GO:0009451">
    <property type="term" value="P:RNA modification"/>
    <property type="evidence" value="ECO:0007669"/>
    <property type="project" value="InterPro"/>
</dbReference>
<dbReference type="Pfam" id="PF01535">
    <property type="entry name" value="PPR"/>
    <property type="match status" value="4"/>
</dbReference>
<dbReference type="Gramene" id="TKW31323">
    <property type="protein sequence ID" value="TKW31323"/>
    <property type="gene ID" value="SEVIR_2G097900v2"/>
</dbReference>
<evidence type="ECO:0000256" key="4">
    <source>
        <dbReference type="SAM" id="MobiDB-lite"/>
    </source>
</evidence>
<dbReference type="EMBL" id="CM016553">
    <property type="protein sequence ID" value="TKW31323.1"/>
    <property type="molecule type" value="Genomic_DNA"/>
</dbReference>
<reference evidence="5" key="1">
    <citation type="submission" date="2019-03" db="EMBL/GenBank/DDBJ databases">
        <title>WGS assembly of Setaria viridis.</title>
        <authorList>
            <person name="Huang P."/>
            <person name="Jenkins J."/>
            <person name="Grimwood J."/>
            <person name="Barry K."/>
            <person name="Healey A."/>
            <person name="Mamidi S."/>
            <person name="Sreedasyam A."/>
            <person name="Shu S."/>
            <person name="Feldman M."/>
            <person name="Wu J."/>
            <person name="Yu Y."/>
            <person name="Chen C."/>
            <person name="Johnson J."/>
            <person name="Rokhsar D."/>
            <person name="Baxter I."/>
            <person name="Schmutz J."/>
            <person name="Brutnell T."/>
            <person name="Kellogg E."/>
        </authorList>
    </citation>
    <scope>NUCLEOTIDE SEQUENCE [LARGE SCALE GENOMIC DNA]</scope>
</reference>
<feature type="repeat" description="PPR" evidence="3">
    <location>
        <begin position="291"/>
        <end position="325"/>
    </location>
</feature>
<dbReference type="NCBIfam" id="TIGR00756">
    <property type="entry name" value="PPR"/>
    <property type="match status" value="2"/>
</dbReference>
<dbReference type="PANTHER" id="PTHR47926:SF439">
    <property type="entry name" value="PENTACOTRIPEPTIDE-REPEAT REGION OF PRORP DOMAIN-CONTAINING PROTEIN"/>
    <property type="match status" value="1"/>
</dbReference>
<dbReference type="Gene3D" id="1.25.40.10">
    <property type="entry name" value="Tetratricopeptide repeat domain"/>
    <property type="match status" value="3"/>
</dbReference>
<feature type="compositionally biased region" description="Polar residues" evidence="4">
    <location>
        <begin position="28"/>
        <end position="39"/>
    </location>
</feature>
<feature type="compositionally biased region" description="Pro residues" evidence="4">
    <location>
        <begin position="49"/>
        <end position="66"/>
    </location>
</feature>
<dbReference type="Proteomes" id="UP000298652">
    <property type="component" value="Chromosome 2"/>
</dbReference>
<dbReference type="AlphaFoldDB" id="A0A4U6VRT8"/>
<evidence type="ECO:0000313" key="5">
    <source>
        <dbReference type="EMBL" id="TKW31323.1"/>
    </source>
</evidence>
<dbReference type="PROSITE" id="PS51375">
    <property type="entry name" value="PPR"/>
    <property type="match status" value="2"/>
</dbReference>
<sequence>MARCSHAKPFCATATPRLSRRRRRHLSANATSPAISTSKPRFPALNKPAKPPPPPLLSRPKLPVPNPTTTGTADDKDCTKKPPPESAAAPPYSSGAGDVLRLMDALGLPPDEDVYISLLRDCASAAEVAAVHAHLARRCACAPAGGGLPLPLANRVLLSYAACGDIGAARRVFDEMPARNSMAWATMVSAYSDARFHHDAMRLFAFMCHEARDLTSDGFAHATVAVLRSCTRAGELHLGEQVQALVVKEGRVCGAIGSALVQLYCESGSLHRRARQVLAMMMERHCHETVPEAAWTSLITACHRDGLLDEATDVFRDMASAGVPRSSFSLSSILAVFAESENQQHQGCCGEQVHADTIKRGVDTNQFVGSGLVHMYAKQGRLADAARAFEAIGGRPDAVCWNAMAMAYARGGRYKQAARVMYQMKAAGMNPSEEMTDAVRLACFR</sequence>
<evidence type="ECO:0000256" key="2">
    <source>
        <dbReference type="ARBA" id="ARBA00022946"/>
    </source>
</evidence>
<keyword evidence="6" id="KW-1185">Reference proteome</keyword>
<name>A0A4U6VRT8_SETVI</name>
<evidence type="ECO:0008006" key="7">
    <source>
        <dbReference type="Google" id="ProtNLM"/>
    </source>
</evidence>
<accession>A0A4U6VRT8</accession>
<dbReference type="InterPro" id="IPR011990">
    <property type="entry name" value="TPR-like_helical_dom_sf"/>
</dbReference>
<evidence type="ECO:0000313" key="6">
    <source>
        <dbReference type="Proteomes" id="UP000298652"/>
    </source>
</evidence>
<proteinExistence type="predicted"/>
<gene>
    <name evidence="5" type="ORF">SEVIR_2G097900v2</name>
</gene>
<dbReference type="GO" id="GO:0003723">
    <property type="term" value="F:RNA binding"/>
    <property type="evidence" value="ECO:0007669"/>
    <property type="project" value="InterPro"/>
</dbReference>
<dbReference type="InterPro" id="IPR002885">
    <property type="entry name" value="PPR_rpt"/>
</dbReference>